<dbReference type="Pfam" id="PF00400">
    <property type="entry name" value="WD40"/>
    <property type="match status" value="3"/>
</dbReference>
<dbReference type="PROSITE" id="PS50294">
    <property type="entry name" value="WD_REPEATS_REGION"/>
    <property type="match status" value="1"/>
</dbReference>
<dbReference type="SUPFAM" id="SSF50978">
    <property type="entry name" value="WD40 repeat-like"/>
    <property type="match status" value="1"/>
</dbReference>
<dbReference type="PANTHER" id="PTHR19923">
    <property type="entry name" value="WD40 REPEAT PROTEINPRL1/PRL2-RELATED"/>
    <property type="match status" value="1"/>
</dbReference>
<dbReference type="SMART" id="SM00320">
    <property type="entry name" value="WD40"/>
    <property type="match status" value="3"/>
</dbReference>
<dbReference type="Gene3D" id="2.130.10.10">
    <property type="entry name" value="YVTN repeat-like/Quinoprotein amine dehydrogenase"/>
    <property type="match status" value="2"/>
</dbReference>
<dbReference type="InParanoid" id="B9SDY4"/>
<keyword evidence="1 4" id="KW-0853">WD repeat</keyword>
<accession>B9SDY4</accession>
<dbReference type="GO" id="GO:0000398">
    <property type="term" value="P:mRNA splicing, via spliceosome"/>
    <property type="evidence" value="ECO:0007669"/>
    <property type="project" value="InterPro"/>
</dbReference>
<feature type="repeat" description="WD" evidence="4">
    <location>
        <begin position="70"/>
        <end position="111"/>
    </location>
</feature>
<keyword evidence="2" id="KW-0677">Repeat</keyword>
<proteinExistence type="inferred from homology"/>
<evidence type="ECO:0000256" key="4">
    <source>
        <dbReference type="PROSITE-ProRule" id="PRU00221"/>
    </source>
</evidence>
<reference evidence="6" key="1">
    <citation type="journal article" date="2010" name="Nat. Biotechnol.">
        <title>Draft genome sequence of the oilseed species Ricinus communis.</title>
        <authorList>
            <person name="Chan A.P."/>
            <person name="Crabtree J."/>
            <person name="Zhao Q."/>
            <person name="Lorenzi H."/>
            <person name="Orvis J."/>
            <person name="Puiu D."/>
            <person name="Melake-Berhan A."/>
            <person name="Jones K.M."/>
            <person name="Redman J."/>
            <person name="Chen G."/>
            <person name="Cahoon E.B."/>
            <person name="Gedil M."/>
            <person name="Stanke M."/>
            <person name="Haas B.J."/>
            <person name="Wortman J.R."/>
            <person name="Fraser-Liggett C.M."/>
            <person name="Ravel J."/>
            <person name="Rabinowicz P.D."/>
        </authorList>
    </citation>
    <scope>NUCLEOTIDE SEQUENCE [LARGE SCALE GENOMIC DNA]</scope>
    <source>
        <strain evidence="6">cv. Hale</strain>
    </source>
</reference>
<dbReference type="InterPro" id="IPR045241">
    <property type="entry name" value="Prp46/PLRG1-like"/>
</dbReference>
<dbReference type="STRING" id="3988.B9SDY4"/>
<evidence type="ECO:0000256" key="2">
    <source>
        <dbReference type="ARBA" id="ARBA00022737"/>
    </source>
</evidence>
<sequence>MSRSQWKLYRVITGNLGWVRSIAFDPSNRWTNWTNTRPCSLSKKHIHVSAGDDKQVKCWDLEQKKVIWTYHGHLSGVYCLSLHPDDKYLLTGGRDSVCRVWDIRTRDQKSVRTTALHPAGDCFASASFDNIEKFSLPEGEFLHNMSSKQNTIINAMAISNEGVMATGADNGTLYFWDWKSGHSFQQKRKIVQPGSGSYPLSFDITGSRLVTL</sequence>
<protein>
    <submittedName>
        <fullName evidence="5">Uncharacterized protein</fullName>
    </submittedName>
</protein>
<keyword evidence="6" id="KW-1185">Reference proteome</keyword>
<dbReference type="InterPro" id="IPR015943">
    <property type="entry name" value="WD40/YVTN_repeat-like_dom_sf"/>
</dbReference>
<dbReference type="eggNOG" id="KOG0285">
    <property type="taxonomic scope" value="Eukaryota"/>
</dbReference>
<dbReference type="PROSITE" id="PS50082">
    <property type="entry name" value="WD_REPEATS_2"/>
    <property type="match status" value="1"/>
</dbReference>
<evidence type="ECO:0000256" key="1">
    <source>
        <dbReference type="ARBA" id="ARBA00022574"/>
    </source>
</evidence>
<evidence type="ECO:0000313" key="6">
    <source>
        <dbReference type="Proteomes" id="UP000008311"/>
    </source>
</evidence>
<dbReference type="PANTHER" id="PTHR19923:SF0">
    <property type="entry name" value="PLEIOTROPIC REGULATOR 1"/>
    <property type="match status" value="1"/>
</dbReference>
<dbReference type="PROSITE" id="PS00678">
    <property type="entry name" value="WD_REPEATS_1"/>
    <property type="match status" value="1"/>
</dbReference>
<dbReference type="InterPro" id="IPR001680">
    <property type="entry name" value="WD40_rpt"/>
</dbReference>
<dbReference type="EMBL" id="EQ973933">
    <property type="protein sequence ID" value="EEF38127.1"/>
    <property type="molecule type" value="Genomic_DNA"/>
</dbReference>
<dbReference type="Proteomes" id="UP000008311">
    <property type="component" value="Unassembled WGS sequence"/>
</dbReference>
<dbReference type="PRINTS" id="PR00320">
    <property type="entry name" value="GPROTEINBRPT"/>
</dbReference>
<dbReference type="InterPro" id="IPR036322">
    <property type="entry name" value="WD40_repeat_dom_sf"/>
</dbReference>
<name>B9SDY4_RICCO</name>
<organism evidence="5 6">
    <name type="scientific">Ricinus communis</name>
    <name type="common">Castor bean</name>
    <dbReference type="NCBI Taxonomy" id="3988"/>
    <lineage>
        <taxon>Eukaryota</taxon>
        <taxon>Viridiplantae</taxon>
        <taxon>Streptophyta</taxon>
        <taxon>Embryophyta</taxon>
        <taxon>Tracheophyta</taxon>
        <taxon>Spermatophyta</taxon>
        <taxon>Magnoliopsida</taxon>
        <taxon>eudicotyledons</taxon>
        <taxon>Gunneridae</taxon>
        <taxon>Pentapetalae</taxon>
        <taxon>rosids</taxon>
        <taxon>fabids</taxon>
        <taxon>Malpighiales</taxon>
        <taxon>Euphorbiaceae</taxon>
        <taxon>Acalyphoideae</taxon>
        <taxon>Acalypheae</taxon>
        <taxon>Ricinus</taxon>
    </lineage>
</organism>
<dbReference type="InterPro" id="IPR019775">
    <property type="entry name" value="WD40_repeat_CS"/>
</dbReference>
<dbReference type="AlphaFoldDB" id="B9SDY4"/>
<gene>
    <name evidence="5" type="ORF">RCOM_1480080</name>
</gene>
<comment type="similarity">
    <text evidence="3">Belongs to the WD repeat PRL1/PRL2 family.</text>
</comment>
<evidence type="ECO:0000313" key="5">
    <source>
        <dbReference type="EMBL" id="EEF38127.1"/>
    </source>
</evidence>
<dbReference type="InterPro" id="IPR020472">
    <property type="entry name" value="WD40_PAC1"/>
</dbReference>
<evidence type="ECO:0000256" key="3">
    <source>
        <dbReference type="ARBA" id="ARBA00025726"/>
    </source>
</evidence>